<evidence type="ECO:0000313" key="1">
    <source>
        <dbReference type="EMBL" id="KAK7498246.1"/>
    </source>
</evidence>
<proteinExistence type="predicted"/>
<reference evidence="1 2" key="1">
    <citation type="journal article" date="2023" name="Sci. Data">
        <title>Genome assembly of the Korean intertidal mud-creeper Batillaria attramentaria.</title>
        <authorList>
            <person name="Patra A.K."/>
            <person name="Ho P.T."/>
            <person name="Jun S."/>
            <person name="Lee S.J."/>
            <person name="Kim Y."/>
            <person name="Won Y.J."/>
        </authorList>
    </citation>
    <scope>NUCLEOTIDE SEQUENCE [LARGE SCALE GENOMIC DNA]</scope>
    <source>
        <strain evidence="1">Wonlab-2016</strain>
    </source>
</reference>
<evidence type="ECO:0000313" key="2">
    <source>
        <dbReference type="Proteomes" id="UP001519460"/>
    </source>
</evidence>
<dbReference type="EMBL" id="JACVVK020000052">
    <property type="protein sequence ID" value="KAK7498246.1"/>
    <property type="molecule type" value="Genomic_DNA"/>
</dbReference>
<name>A0ABD0LFV7_9CAEN</name>
<gene>
    <name evidence="1" type="ORF">BaRGS_00010506</name>
</gene>
<sequence>MRSNEHFATVGSNAFPASSAELTHHILLAWQRHKMPVISISTDKHIIRFLIGEPLGRRGKRGWSVHGISSLSLNFLQLTNAGHNSVTTVEAIEK</sequence>
<accession>A0ABD0LFV7</accession>
<dbReference type="Proteomes" id="UP001519460">
    <property type="component" value="Unassembled WGS sequence"/>
</dbReference>
<protein>
    <submittedName>
        <fullName evidence="1">Uncharacterized protein</fullName>
    </submittedName>
</protein>
<organism evidence="1 2">
    <name type="scientific">Batillaria attramentaria</name>
    <dbReference type="NCBI Taxonomy" id="370345"/>
    <lineage>
        <taxon>Eukaryota</taxon>
        <taxon>Metazoa</taxon>
        <taxon>Spiralia</taxon>
        <taxon>Lophotrochozoa</taxon>
        <taxon>Mollusca</taxon>
        <taxon>Gastropoda</taxon>
        <taxon>Caenogastropoda</taxon>
        <taxon>Sorbeoconcha</taxon>
        <taxon>Cerithioidea</taxon>
        <taxon>Batillariidae</taxon>
        <taxon>Batillaria</taxon>
    </lineage>
</organism>
<dbReference type="AlphaFoldDB" id="A0ABD0LFV7"/>
<keyword evidence="2" id="KW-1185">Reference proteome</keyword>
<comment type="caution">
    <text evidence="1">The sequence shown here is derived from an EMBL/GenBank/DDBJ whole genome shotgun (WGS) entry which is preliminary data.</text>
</comment>